<comment type="caution">
    <text evidence="1">The sequence shown here is derived from an EMBL/GenBank/DDBJ whole genome shotgun (WGS) entry which is preliminary data.</text>
</comment>
<reference evidence="1 2" key="1">
    <citation type="submission" date="2024-06" db="EMBL/GenBank/DDBJ databases">
        <title>Chitinophaga defluvii sp. nov., isolated from municipal sewage.</title>
        <authorList>
            <person name="Zhang L."/>
        </authorList>
    </citation>
    <scope>NUCLEOTIDE SEQUENCE [LARGE SCALE GENOMIC DNA]</scope>
    <source>
        <strain evidence="1 2">H8</strain>
    </source>
</reference>
<evidence type="ECO:0000313" key="1">
    <source>
        <dbReference type="EMBL" id="MET6995816.1"/>
    </source>
</evidence>
<organism evidence="1 2">
    <name type="scientific">Chitinophaga defluvii</name>
    <dbReference type="NCBI Taxonomy" id="3163343"/>
    <lineage>
        <taxon>Bacteria</taxon>
        <taxon>Pseudomonadati</taxon>
        <taxon>Bacteroidota</taxon>
        <taxon>Chitinophagia</taxon>
        <taxon>Chitinophagales</taxon>
        <taxon>Chitinophagaceae</taxon>
        <taxon>Chitinophaga</taxon>
    </lineage>
</organism>
<keyword evidence="2" id="KW-1185">Reference proteome</keyword>
<proteinExistence type="predicted"/>
<evidence type="ECO:0000313" key="2">
    <source>
        <dbReference type="Proteomes" id="UP001549749"/>
    </source>
</evidence>
<dbReference type="EMBL" id="JBEXAC010000001">
    <property type="protein sequence ID" value="MET6995816.1"/>
    <property type="molecule type" value="Genomic_DNA"/>
</dbReference>
<sequence>MDQAIARKLQYKEGDSIYYCLELPASLEAVFQGAQCRSTLPVDKNAQVDFVLLFATSSQQLQQWWRKIAPLLTPEARCWIAYPKISSGIKTDLTRDEGWMVLTEAGWEGVRLVALDSTWSAARFKPVASIPNRTRGFSKAAPVVIPGVDFEQRTVIPPTDLQALLNKHKTALSFFQALSFTNKKEYVAWITGAKKEETRSSRVLAALEKLKAGKKNPSEK</sequence>
<dbReference type="Pfam" id="PF13376">
    <property type="entry name" value="OmdA"/>
    <property type="match status" value="1"/>
</dbReference>
<dbReference type="Proteomes" id="UP001549749">
    <property type="component" value="Unassembled WGS sequence"/>
</dbReference>
<protein>
    <submittedName>
        <fullName evidence="1">YdeI/OmpD-associated family protein</fullName>
    </submittedName>
</protein>
<name>A0ABV2SYG8_9BACT</name>
<accession>A0ABV2SYG8</accession>
<gene>
    <name evidence="1" type="ORF">ABR189_00480</name>
</gene>
<dbReference type="RefSeq" id="WP_354658465.1">
    <property type="nucleotide sequence ID" value="NZ_JBEXAC010000001.1"/>
</dbReference>